<feature type="compositionally biased region" description="Gly residues" evidence="1">
    <location>
        <begin position="149"/>
        <end position="160"/>
    </location>
</feature>
<evidence type="ECO:0000313" key="3">
    <source>
        <dbReference type="Proteomes" id="UP000270094"/>
    </source>
</evidence>
<protein>
    <submittedName>
        <fullName evidence="2">Uncharacterized protein</fullName>
    </submittedName>
</protein>
<feature type="compositionally biased region" description="Polar residues" evidence="1">
    <location>
        <begin position="161"/>
        <end position="170"/>
    </location>
</feature>
<dbReference type="AlphaFoldDB" id="A0A3P7JZS8"/>
<dbReference type="OrthoDB" id="342730at2759"/>
<reference evidence="2 3" key="1">
    <citation type="submission" date="2018-11" db="EMBL/GenBank/DDBJ databases">
        <authorList>
            <consortium name="Pathogen Informatics"/>
        </authorList>
    </citation>
    <scope>NUCLEOTIDE SEQUENCE [LARGE SCALE GENOMIC DNA]</scope>
</reference>
<proteinExistence type="predicted"/>
<evidence type="ECO:0000256" key="1">
    <source>
        <dbReference type="SAM" id="MobiDB-lite"/>
    </source>
</evidence>
<accession>A0A3P7JZS8</accession>
<sequence>MPALGIQVELEYQPLSKKQLDTHMNAICGNIIGELVMGTLQCYQVLLPNRPLSNDHGWCNDLGAIGVERKKTRHQQTFVFSHADASFFSSRANPLKLAQAQAQAAQLQALLQNNGLSDPNLLMQARLRSLVPGVDPLLALGGLSSPDGPGEGGALLGGGQRTSPQELLNP</sequence>
<name>A0A3P7JZS8_STRVU</name>
<evidence type="ECO:0000313" key="2">
    <source>
        <dbReference type="EMBL" id="VDM85469.1"/>
    </source>
</evidence>
<feature type="non-terminal residue" evidence="2">
    <location>
        <position position="170"/>
    </location>
</feature>
<keyword evidence="3" id="KW-1185">Reference proteome</keyword>
<dbReference type="EMBL" id="UYYB01140868">
    <property type="protein sequence ID" value="VDM85469.1"/>
    <property type="molecule type" value="Genomic_DNA"/>
</dbReference>
<gene>
    <name evidence="2" type="ORF">SVUK_LOCUS20467</name>
</gene>
<feature type="region of interest" description="Disordered" evidence="1">
    <location>
        <begin position="142"/>
        <end position="170"/>
    </location>
</feature>
<dbReference type="Proteomes" id="UP000270094">
    <property type="component" value="Unassembled WGS sequence"/>
</dbReference>
<organism evidence="2 3">
    <name type="scientific">Strongylus vulgaris</name>
    <name type="common">Blood worm</name>
    <dbReference type="NCBI Taxonomy" id="40348"/>
    <lineage>
        <taxon>Eukaryota</taxon>
        <taxon>Metazoa</taxon>
        <taxon>Ecdysozoa</taxon>
        <taxon>Nematoda</taxon>
        <taxon>Chromadorea</taxon>
        <taxon>Rhabditida</taxon>
        <taxon>Rhabditina</taxon>
        <taxon>Rhabditomorpha</taxon>
        <taxon>Strongyloidea</taxon>
        <taxon>Strongylidae</taxon>
        <taxon>Strongylus</taxon>
    </lineage>
</organism>